<dbReference type="EMBL" id="QEAM01000446">
    <property type="protein sequence ID" value="TPX39757.1"/>
    <property type="molecule type" value="Genomic_DNA"/>
</dbReference>
<dbReference type="Proteomes" id="UP000320475">
    <property type="component" value="Unassembled WGS sequence"/>
</dbReference>
<accession>A0A507CJ49</accession>
<evidence type="ECO:0000256" key="1">
    <source>
        <dbReference type="SAM" id="MobiDB-lite"/>
    </source>
</evidence>
<reference evidence="2 4" key="1">
    <citation type="journal article" date="2019" name="Sci. Rep.">
        <title>Comparative genomics of chytrid fungi reveal insights into the obligate biotrophic and pathogenic lifestyle of Synchytrium endobioticum.</title>
        <authorList>
            <person name="van de Vossenberg B.T.L.H."/>
            <person name="Warris S."/>
            <person name="Nguyen H.D.T."/>
            <person name="van Gent-Pelzer M.P.E."/>
            <person name="Joly D.L."/>
            <person name="van de Geest H.C."/>
            <person name="Bonants P.J.M."/>
            <person name="Smith D.S."/>
            <person name="Levesque C.A."/>
            <person name="van der Lee T.A.J."/>
        </authorList>
    </citation>
    <scope>NUCLEOTIDE SEQUENCE [LARGE SCALE GENOMIC DNA]</scope>
    <source>
        <strain evidence="2 4">LEV6574</strain>
    </source>
</reference>
<proteinExistence type="predicted"/>
<sequence length="205" mass="23507">MLPDQLHLTRVYHRLVVETLRTLDMMIKSHFDARQYQEHLKGTGRGIGCQENVNLPAYKLAPVDSMRLPREDQNYAYYYEPISDHGFGYGLEASTSQPRPQRGFIDFLGVDHMTREATPELAPRWGHSHDDRDPYTDDRFGNEQHRPPSGHVGFVGGSSMHPGPSTDSIRRPRYSSLHTTSNIRVADSSQQYTRFKMSGEYLDPK</sequence>
<evidence type="ECO:0000313" key="3">
    <source>
        <dbReference type="EMBL" id="TPX39757.1"/>
    </source>
</evidence>
<feature type="compositionally biased region" description="Basic and acidic residues" evidence="1">
    <location>
        <begin position="127"/>
        <end position="146"/>
    </location>
</feature>
<dbReference type="VEuPathDB" id="FungiDB:SeMB42_g06843"/>
<protein>
    <submittedName>
        <fullName evidence="2">Uncharacterized protein</fullName>
    </submittedName>
</protein>
<organism evidence="2 4">
    <name type="scientific">Synchytrium endobioticum</name>
    <dbReference type="NCBI Taxonomy" id="286115"/>
    <lineage>
        <taxon>Eukaryota</taxon>
        <taxon>Fungi</taxon>
        <taxon>Fungi incertae sedis</taxon>
        <taxon>Chytridiomycota</taxon>
        <taxon>Chytridiomycota incertae sedis</taxon>
        <taxon>Chytridiomycetes</taxon>
        <taxon>Synchytriales</taxon>
        <taxon>Synchytriaceae</taxon>
        <taxon>Synchytrium</taxon>
    </lineage>
</organism>
<name>A0A507CJ49_9FUNG</name>
<gene>
    <name evidence="2" type="ORF">SeLEV6574_g06999</name>
    <name evidence="3" type="ORF">SeLEV6574_g07003</name>
</gene>
<comment type="caution">
    <text evidence="2">The sequence shown here is derived from an EMBL/GenBank/DDBJ whole genome shotgun (WGS) entry which is preliminary data.</text>
</comment>
<feature type="region of interest" description="Disordered" evidence="1">
    <location>
        <begin position="119"/>
        <end position="172"/>
    </location>
</feature>
<evidence type="ECO:0000313" key="4">
    <source>
        <dbReference type="Proteomes" id="UP000320475"/>
    </source>
</evidence>
<dbReference type="EMBL" id="QEAM01000446">
    <property type="protein sequence ID" value="TPX39752.1"/>
    <property type="molecule type" value="Genomic_DNA"/>
</dbReference>
<evidence type="ECO:0000313" key="2">
    <source>
        <dbReference type="EMBL" id="TPX39752.1"/>
    </source>
</evidence>
<dbReference type="AlphaFoldDB" id="A0A507CJ49"/>